<protein>
    <submittedName>
        <fullName evidence="1">Uncharacterized protein</fullName>
    </submittedName>
</protein>
<organism evidence="1 2">
    <name type="scientific">Brassica rapa subsp. trilocularis</name>
    <dbReference type="NCBI Taxonomy" id="1813537"/>
    <lineage>
        <taxon>Eukaryota</taxon>
        <taxon>Viridiplantae</taxon>
        <taxon>Streptophyta</taxon>
        <taxon>Embryophyta</taxon>
        <taxon>Tracheophyta</taxon>
        <taxon>Spermatophyta</taxon>
        <taxon>Magnoliopsida</taxon>
        <taxon>eudicotyledons</taxon>
        <taxon>Gunneridae</taxon>
        <taxon>Pentapetalae</taxon>
        <taxon>rosids</taxon>
        <taxon>malvids</taxon>
        <taxon>Brassicales</taxon>
        <taxon>Brassicaceae</taxon>
        <taxon>Brassiceae</taxon>
        <taxon>Brassica</taxon>
    </lineage>
</organism>
<evidence type="ECO:0000313" key="2">
    <source>
        <dbReference type="Proteomes" id="UP000823674"/>
    </source>
</evidence>
<keyword evidence="2" id="KW-1185">Reference proteome</keyword>
<reference evidence="1 2" key="1">
    <citation type="submission" date="2021-03" db="EMBL/GenBank/DDBJ databases">
        <authorList>
            <person name="King G.J."/>
            <person name="Bancroft I."/>
            <person name="Baten A."/>
            <person name="Bloomfield J."/>
            <person name="Borpatragohain P."/>
            <person name="He Z."/>
            <person name="Irish N."/>
            <person name="Irwin J."/>
            <person name="Liu K."/>
            <person name="Mauleon R.P."/>
            <person name="Moore J."/>
            <person name="Morris R."/>
            <person name="Ostergaard L."/>
            <person name="Wang B."/>
            <person name="Wells R."/>
        </authorList>
    </citation>
    <scope>NUCLEOTIDE SEQUENCE [LARGE SCALE GENOMIC DNA]</scope>
    <source>
        <strain evidence="1">R-o-18</strain>
        <tissue evidence="1">Leaf</tissue>
    </source>
</reference>
<name>A0ABQ7LKQ1_BRACM</name>
<dbReference type="EMBL" id="JADBGQ010000008">
    <property type="protein sequence ID" value="KAG5387129.1"/>
    <property type="molecule type" value="Genomic_DNA"/>
</dbReference>
<sequence length="109" mass="12166">EGKINKKAWFDLLIVAELDLSTTVLGKKNGVAFLDRDRNQFPILIPRSRPHCYHLAGVQLGGFLWEEDAALGFGRLDDSLHQDAVERWDQTLHHFSLSLGGGGGCECEF</sequence>
<feature type="non-terminal residue" evidence="1">
    <location>
        <position position="1"/>
    </location>
</feature>
<evidence type="ECO:0000313" key="1">
    <source>
        <dbReference type="EMBL" id="KAG5387129.1"/>
    </source>
</evidence>
<gene>
    <name evidence="1" type="primary">A09p075560.1_BraROA</name>
    <name evidence="1" type="ORF">IGI04_038599</name>
</gene>
<dbReference type="Proteomes" id="UP000823674">
    <property type="component" value="Chromosome A09"/>
</dbReference>
<accession>A0ABQ7LKQ1</accession>
<proteinExistence type="predicted"/>
<comment type="caution">
    <text evidence="1">The sequence shown here is derived from an EMBL/GenBank/DDBJ whole genome shotgun (WGS) entry which is preliminary data.</text>
</comment>